<protein>
    <submittedName>
        <fullName evidence="1">Uncharacterized protein</fullName>
    </submittedName>
</protein>
<organism evidence="1 2">
    <name type="scientific">Hyalomma asiaticum</name>
    <name type="common">Tick</name>
    <dbReference type="NCBI Taxonomy" id="266040"/>
    <lineage>
        <taxon>Eukaryota</taxon>
        <taxon>Metazoa</taxon>
        <taxon>Ecdysozoa</taxon>
        <taxon>Arthropoda</taxon>
        <taxon>Chelicerata</taxon>
        <taxon>Arachnida</taxon>
        <taxon>Acari</taxon>
        <taxon>Parasitiformes</taxon>
        <taxon>Ixodida</taxon>
        <taxon>Ixodoidea</taxon>
        <taxon>Ixodidae</taxon>
        <taxon>Hyalomminae</taxon>
        <taxon>Hyalomma</taxon>
    </lineage>
</organism>
<gene>
    <name evidence="1" type="ORF">HPB50_008198</name>
</gene>
<proteinExistence type="predicted"/>
<dbReference type="Proteomes" id="UP000821845">
    <property type="component" value="Chromosome 4"/>
</dbReference>
<sequence>MEKRSSMLSSALRAPMKRGKYVTVSMAKKAAIIKLVESGRSQADIAKEFHISKRTLSDYIKNKQKILEAAEKCHGTAASEAFQGDISWSSFEELANMSAATREWLERLQRVVGRIAPRCHGTAASEAFQGDISRSSFKEHEAASKLTFHCRLPYMARKRWSRRVFDCLMAVCAPSVVYFLGRLASSRRIRKTLHTLVCKQAYDSNLVSVVCRADETIASFGRGRDAG</sequence>
<name>A0ACB7SFS4_HYAAI</name>
<evidence type="ECO:0000313" key="2">
    <source>
        <dbReference type="Proteomes" id="UP000821845"/>
    </source>
</evidence>
<evidence type="ECO:0000313" key="1">
    <source>
        <dbReference type="EMBL" id="KAH6932629.1"/>
    </source>
</evidence>
<dbReference type="EMBL" id="CM023484">
    <property type="protein sequence ID" value="KAH6932629.1"/>
    <property type="molecule type" value="Genomic_DNA"/>
</dbReference>
<comment type="caution">
    <text evidence="1">The sequence shown here is derived from an EMBL/GenBank/DDBJ whole genome shotgun (WGS) entry which is preliminary data.</text>
</comment>
<reference evidence="1" key="1">
    <citation type="submission" date="2020-05" db="EMBL/GenBank/DDBJ databases">
        <title>Large-scale comparative analyses of tick genomes elucidate their genetic diversity and vector capacities.</title>
        <authorList>
            <person name="Jia N."/>
            <person name="Wang J."/>
            <person name="Shi W."/>
            <person name="Du L."/>
            <person name="Sun Y."/>
            <person name="Zhan W."/>
            <person name="Jiang J."/>
            <person name="Wang Q."/>
            <person name="Zhang B."/>
            <person name="Ji P."/>
            <person name="Sakyi L.B."/>
            <person name="Cui X."/>
            <person name="Yuan T."/>
            <person name="Jiang B."/>
            <person name="Yang W."/>
            <person name="Lam T.T.-Y."/>
            <person name="Chang Q."/>
            <person name="Ding S."/>
            <person name="Wang X."/>
            <person name="Zhu J."/>
            <person name="Ruan X."/>
            <person name="Zhao L."/>
            <person name="Wei J."/>
            <person name="Que T."/>
            <person name="Du C."/>
            <person name="Cheng J."/>
            <person name="Dai P."/>
            <person name="Han X."/>
            <person name="Huang E."/>
            <person name="Gao Y."/>
            <person name="Liu J."/>
            <person name="Shao H."/>
            <person name="Ye R."/>
            <person name="Li L."/>
            <person name="Wei W."/>
            <person name="Wang X."/>
            <person name="Wang C."/>
            <person name="Yang T."/>
            <person name="Huo Q."/>
            <person name="Li W."/>
            <person name="Guo W."/>
            <person name="Chen H."/>
            <person name="Zhou L."/>
            <person name="Ni X."/>
            <person name="Tian J."/>
            <person name="Zhou Y."/>
            <person name="Sheng Y."/>
            <person name="Liu T."/>
            <person name="Pan Y."/>
            <person name="Xia L."/>
            <person name="Li J."/>
            <person name="Zhao F."/>
            <person name="Cao W."/>
        </authorList>
    </citation>
    <scope>NUCLEOTIDE SEQUENCE</scope>
    <source>
        <strain evidence="1">Hyas-2018</strain>
    </source>
</reference>
<accession>A0ACB7SFS4</accession>
<keyword evidence="2" id="KW-1185">Reference proteome</keyword>